<dbReference type="EMBL" id="JARBDR010000352">
    <property type="protein sequence ID" value="KAJ8313458.1"/>
    <property type="molecule type" value="Genomic_DNA"/>
</dbReference>
<dbReference type="PANTHER" id="PTHR46880:SF9">
    <property type="entry name" value="ZINC FINGER PROTEIN 862"/>
    <property type="match status" value="1"/>
</dbReference>
<dbReference type="Proteomes" id="UP001217089">
    <property type="component" value="Unassembled WGS sequence"/>
</dbReference>
<evidence type="ECO:0000313" key="2">
    <source>
        <dbReference type="Proteomes" id="UP001217089"/>
    </source>
</evidence>
<comment type="caution">
    <text evidence="1">The sequence shown here is derived from an EMBL/GenBank/DDBJ whole genome shotgun (WGS) entry which is preliminary data.</text>
</comment>
<name>A0ABQ9F7Y0_TEGGR</name>
<organism evidence="1 2">
    <name type="scientific">Tegillarca granosa</name>
    <name type="common">Malaysian cockle</name>
    <name type="synonym">Anadara granosa</name>
    <dbReference type="NCBI Taxonomy" id="220873"/>
    <lineage>
        <taxon>Eukaryota</taxon>
        <taxon>Metazoa</taxon>
        <taxon>Spiralia</taxon>
        <taxon>Lophotrochozoa</taxon>
        <taxon>Mollusca</taxon>
        <taxon>Bivalvia</taxon>
        <taxon>Autobranchia</taxon>
        <taxon>Pteriomorphia</taxon>
        <taxon>Arcoida</taxon>
        <taxon>Arcoidea</taxon>
        <taxon>Arcidae</taxon>
        <taxon>Tegillarca</taxon>
    </lineage>
</organism>
<dbReference type="PANTHER" id="PTHR46880">
    <property type="entry name" value="RAS-ASSOCIATING DOMAIN-CONTAINING PROTEIN"/>
    <property type="match status" value="1"/>
</dbReference>
<evidence type="ECO:0000313" key="1">
    <source>
        <dbReference type="EMBL" id="KAJ8313458.1"/>
    </source>
</evidence>
<protein>
    <submittedName>
        <fullName evidence="1">Uncharacterized protein</fullName>
    </submittedName>
</protein>
<reference evidence="1 2" key="1">
    <citation type="submission" date="2022-12" db="EMBL/GenBank/DDBJ databases">
        <title>Chromosome-level genome of Tegillarca granosa.</title>
        <authorList>
            <person name="Kim J."/>
        </authorList>
    </citation>
    <scope>NUCLEOTIDE SEQUENCE [LARGE SCALE GENOMIC DNA]</scope>
    <source>
        <strain evidence="1">Teg-2019</strain>
        <tissue evidence="1">Adductor muscle</tissue>
    </source>
</reference>
<gene>
    <name evidence="1" type="ORF">KUTeg_008992</name>
</gene>
<sequence>MFGIKKGVTALLKKSHPEIEITHCLAHRIELAVKSAVKQVSNKLYDRAMTLRLGLYYFYKKSSKQKKQLVRTLKICKLPCVLQMRVGGTRWVPHTIAALNAFFRSYQAIVMQLENASHENPKAEGLSKMAQDMNIITYLMVLKTVTFQKVDSP</sequence>
<proteinExistence type="predicted"/>
<accession>A0ABQ9F7Y0</accession>
<keyword evidence="2" id="KW-1185">Reference proteome</keyword>